<keyword evidence="4" id="KW-0808">Transferase</keyword>
<evidence type="ECO:0000313" key="13">
    <source>
        <dbReference type="Proteomes" id="UP000703661"/>
    </source>
</evidence>
<dbReference type="AlphaFoldDB" id="A0A9P6T375"/>
<gene>
    <name evidence="12" type="ORF">BGZ80_003919</name>
</gene>
<dbReference type="GO" id="GO:0004168">
    <property type="term" value="F:dolichol kinase activity"/>
    <property type="evidence" value="ECO:0007669"/>
    <property type="project" value="UniProtKB-EC"/>
</dbReference>
<feature type="compositionally biased region" description="Low complexity" evidence="10">
    <location>
        <begin position="114"/>
        <end position="136"/>
    </location>
</feature>
<feature type="region of interest" description="Disordered" evidence="10">
    <location>
        <begin position="1"/>
        <end position="37"/>
    </location>
</feature>
<feature type="transmembrane region" description="Helical" evidence="11">
    <location>
        <begin position="859"/>
        <end position="874"/>
    </location>
</feature>
<evidence type="ECO:0000256" key="6">
    <source>
        <dbReference type="ARBA" id="ARBA00022777"/>
    </source>
</evidence>
<evidence type="ECO:0000313" key="12">
    <source>
        <dbReference type="EMBL" id="KAG0020603.1"/>
    </source>
</evidence>
<dbReference type="GO" id="GO:0005789">
    <property type="term" value="C:endoplasmic reticulum membrane"/>
    <property type="evidence" value="ECO:0007669"/>
    <property type="project" value="UniProtKB-SubCell"/>
</dbReference>
<comment type="subcellular location">
    <subcellularLocation>
        <location evidence="1">Endoplasmic reticulum membrane</location>
        <topology evidence="1">Multi-pass membrane protein</topology>
    </subcellularLocation>
</comment>
<evidence type="ECO:0000256" key="3">
    <source>
        <dbReference type="ARBA" id="ARBA00012132"/>
    </source>
</evidence>
<evidence type="ECO:0000256" key="5">
    <source>
        <dbReference type="ARBA" id="ARBA00022692"/>
    </source>
</evidence>
<comment type="caution">
    <text evidence="12">The sequence shown here is derived from an EMBL/GenBank/DDBJ whole genome shotgun (WGS) entry which is preliminary data.</text>
</comment>
<feature type="compositionally biased region" description="Low complexity" evidence="10">
    <location>
        <begin position="15"/>
        <end position="31"/>
    </location>
</feature>
<evidence type="ECO:0000256" key="9">
    <source>
        <dbReference type="ARBA" id="ARBA00023136"/>
    </source>
</evidence>
<keyword evidence="9 11" id="KW-0472">Membrane</keyword>
<keyword evidence="13" id="KW-1185">Reference proteome</keyword>
<evidence type="ECO:0000256" key="11">
    <source>
        <dbReference type="SAM" id="Phobius"/>
    </source>
</evidence>
<dbReference type="InterPro" id="IPR032974">
    <property type="entry name" value="Polypren_kinase"/>
</dbReference>
<proteinExistence type="inferred from homology"/>
<feature type="compositionally biased region" description="Polar residues" evidence="10">
    <location>
        <begin position="487"/>
        <end position="501"/>
    </location>
</feature>
<evidence type="ECO:0000256" key="10">
    <source>
        <dbReference type="SAM" id="MobiDB-lite"/>
    </source>
</evidence>
<dbReference type="PANTHER" id="PTHR13205:SF15">
    <property type="entry name" value="DOLICHOL KINASE"/>
    <property type="match status" value="1"/>
</dbReference>
<feature type="transmembrane region" description="Helical" evidence="11">
    <location>
        <begin position="223"/>
        <end position="243"/>
    </location>
</feature>
<name>A0A9P6T375_9FUNG</name>
<feature type="transmembrane region" description="Helical" evidence="11">
    <location>
        <begin position="817"/>
        <end position="839"/>
    </location>
</feature>
<evidence type="ECO:0000256" key="4">
    <source>
        <dbReference type="ARBA" id="ARBA00022679"/>
    </source>
</evidence>
<accession>A0A9P6T375</accession>
<evidence type="ECO:0000256" key="1">
    <source>
        <dbReference type="ARBA" id="ARBA00004477"/>
    </source>
</evidence>
<keyword evidence="7" id="KW-0256">Endoplasmic reticulum</keyword>
<feature type="transmembrane region" description="Helical" evidence="11">
    <location>
        <begin position="680"/>
        <end position="704"/>
    </location>
</feature>
<feature type="transmembrane region" description="Helical" evidence="11">
    <location>
        <begin position="986"/>
        <end position="1010"/>
    </location>
</feature>
<feature type="region of interest" description="Disordered" evidence="10">
    <location>
        <begin position="487"/>
        <end position="520"/>
    </location>
</feature>
<feature type="transmembrane region" description="Helical" evidence="11">
    <location>
        <begin position="582"/>
        <end position="601"/>
    </location>
</feature>
<feature type="transmembrane region" description="Helical" evidence="11">
    <location>
        <begin position="729"/>
        <end position="747"/>
    </location>
</feature>
<evidence type="ECO:0000256" key="8">
    <source>
        <dbReference type="ARBA" id="ARBA00022989"/>
    </source>
</evidence>
<dbReference type="EMBL" id="JAAAID010000207">
    <property type="protein sequence ID" value="KAG0020603.1"/>
    <property type="molecule type" value="Genomic_DNA"/>
</dbReference>
<feature type="transmembrane region" description="Helical" evidence="11">
    <location>
        <begin position="921"/>
        <end position="941"/>
    </location>
</feature>
<dbReference type="EC" id="2.7.1.108" evidence="3"/>
<organism evidence="12 13">
    <name type="scientific">Entomortierella chlamydospora</name>
    <dbReference type="NCBI Taxonomy" id="101097"/>
    <lineage>
        <taxon>Eukaryota</taxon>
        <taxon>Fungi</taxon>
        <taxon>Fungi incertae sedis</taxon>
        <taxon>Mucoromycota</taxon>
        <taxon>Mortierellomycotina</taxon>
        <taxon>Mortierellomycetes</taxon>
        <taxon>Mortierellales</taxon>
        <taxon>Mortierellaceae</taxon>
        <taxon>Entomortierella</taxon>
    </lineage>
</organism>
<feature type="compositionally biased region" description="Low complexity" evidence="10">
    <location>
        <begin position="502"/>
        <end position="520"/>
    </location>
</feature>
<dbReference type="Proteomes" id="UP000703661">
    <property type="component" value="Unassembled WGS sequence"/>
</dbReference>
<keyword evidence="8 11" id="KW-1133">Transmembrane helix</keyword>
<feature type="transmembrane region" description="Helical" evidence="11">
    <location>
        <begin position="369"/>
        <end position="387"/>
    </location>
</feature>
<keyword evidence="5 11" id="KW-0812">Transmembrane</keyword>
<evidence type="ECO:0000256" key="2">
    <source>
        <dbReference type="ARBA" id="ARBA00010794"/>
    </source>
</evidence>
<feature type="region of interest" description="Disordered" evidence="10">
    <location>
        <begin position="114"/>
        <end position="147"/>
    </location>
</feature>
<comment type="similarity">
    <text evidence="2">Belongs to the polyprenol kinase family.</text>
</comment>
<evidence type="ECO:0000256" key="7">
    <source>
        <dbReference type="ARBA" id="ARBA00022824"/>
    </source>
</evidence>
<feature type="transmembrane region" description="Helical" evidence="11">
    <location>
        <begin position="880"/>
        <end position="900"/>
    </location>
</feature>
<reference evidence="12" key="1">
    <citation type="journal article" date="2020" name="Fungal Divers.">
        <title>Resolving the Mortierellaceae phylogeny through synthesis of multi-gene phylogenetics and phylogenomics.</title>
        <authorList>
            <person name="Vandepol N."/>
            <person name="Liber J."/>
            <person name="Desiro A."/>
            <person name="Na H."/>
            <person name="Kennedy M."/>
            <person name="Barry K."/>
            <person name="Grigoriev I.V."/>
            <person name="Miller A.N."/>
            <person name="O'Donnell K."/>
            <person name="Stajich J.E."/>
            <person name="Bonito G."/>
        </authorList>
    </citation>
    <scope>NUCLEOTIDE SEQUENCE</scope>
    <source>
        <strain evidence="12">NRRL 2769</strain>
    </source>
</reference>
<protein>
    <recommendedName>
        <fullName evidence="3">dolichol kinase</fullName>
        <ecNumber evidence="3">2.7.1.108</ecNumber>
    </recommendedName>
</protein>
<feature type="transmembrane region" description="Helical" evidence="11">
    <location>
        <begin position="613"/>
        <end position="634"/>
    </location>
</feature>
<keyword evidence="6" id="KW-0418">Kinase</keyword>
<dbReference type="PANTHER" id="PTHR13205">
    <property type="entry name" value="TRANSMEMBRANE PROTEIN 15-RELATED"/>
    <property type="match status" value="1"/>
</dbReference>
<feature type="transmembrane region" description="Helical" evidence="11">
    <location>
        <begin position="947"/>
        <end position="966"/>
    </location>
</feature>
<feature type="transmembrane region" description="Helical" evidence="11">
    <location>
        <begin position="407"/>
        <end position="430"/>
    </location>
</feature>
<feature type="transmembrane region" description="Helical" evidence="11">
    <location>
        <begin position="641"/>
        <end position="660"/>
    </location>
</feature>
<sequence>MAVQKEEIPTMQDPSSGYRSSSCGSNGASSGLTMRNQSCHDNGDENCGAGLGVNNSNNRHNNLHSSRPRSGDFLFKSGGEYESTARVSKKGFAYHHINTSTATTTATAVATASPGSATKISGGSPQSPSSIRRGGSQNIGKGGSPVQKRRRANLLRVRIERGLMVGMALLAGYRMMTLDYISVTTTSTTNPAYATQEQYSRQPYFHQQQQYRNESIPYLKRSAWALGAVFILLALVHALVLFAHDHQLQFPLHNKNLPLQPLRKRSSRYLNTHVPQAVAAAAVAAESDDDSEDDDALYKEIAAEIQQENLMQSMESSLNGNSNSGCVIEPALGSWQSRFCRSAEIAMPQWRVWGSEAHWYRKGADNGSIFATMLVPIVLAAKFVQTVTDKKFLSTGENGIRTAESVLSNMAFSLIFGVSILVHMLLLKVFDQAGSGPRNRRFGKNDMGGSRTSFLDAILPPPTMIGTSAPSISMSNNSLSAISNGSYPMNPFTSNRQQQQHSISSPSSPSSPSLSATSLPNTSILRDHHSQQQLSQQQILQQQQQQQQEMQDAFIFSAEQLHHPSLLMGSSETEKASDREEIWIIALGFGGAYTCLVTLMARFKMIPGLENTGAGMVMLNQNVFQILMIGFAYFFRRSFTFGELVILAQVVTLLIYETLILNFVTPPPTPAGAVLEHPQFMFLLALVVGILLIGVMLTPVLMYCRRLAQTPTKGASLANLQKRELKKKVSAGIVYTGFVAIVLGVIMPRCERVLGQNPFLWLIEFMLKTRIFSPIPELGQPVLSPITDSLTTETSLSTMLSEPKFSLEALMGARIGWSRLGLCTYWILAIACSVAFFYWMNTSTHKRSIMGSLNNRRKYYHALAVVMFIPGYLADEPFMHIAFSVGLAALIFLEYIRYFAVVPFGKEIHLFLIGFLDARDGGPIILSHLYLLVGCATPVWLAEQHVLAGLSGIFALGVGDAMASIIGKRFGKHRWPGTIKTVEGTIAFVVSVMMAAGAVFVGMWLMSFVFGGYSIARSVAAAGSSLSSSMGLGATKAFSPQTQPHSLPPASLLSLSTWSDWSSVTWSVWGVIRYGMAISVSAMLEAVSEQNDNLVIPVVMLSMVWLI</sequence>
<dbReference type="GO" id="GO:0043048">
    <property type="term" value="P:dolichyl monophosphate biosynthetic process"/>
    <property type="evidence" value="ECO:0007669"/>
    <property type="project" value="TreeGrafter"/>
</dbReference>